<evidence type="ECO:0000256" key="3">
    <source>
        <dbReference type="ARBA" id="ARBA00023002"/>
    </source>
</evidence>
<evidence type="ECO:0000256" key="7">
    <source>
        <dbReference type="ARBA" id="ARBA00041900"/>
    </source>
</evidence>
<evidence type="ECO:0000259" key="11">
    <source>
        <dbReference type="Pfam" id="PF01593"/>
    </source>
</evidence>
<dbReference type="InterPro" id="IPR036188">
    <property type="entry name" value="FAD/NAD-bd_sf"/>
</dbReference>
<evidence type="ECO:0000256" key="4">
    <source>
        <dbReference type="ARBA" id="ARBA00037901"/>
    </source>
</evidence>
<dbReference type="SUPFAM" id="SSF51905">
    <property type="entry name" value="FAD/NAD(P)-binding domain"/>
    <property type="match status" value="1"/>
</dbReference>
<feature type="domain" description="Amine oxidase" evidence="11">
    <location>
        <begin position="14"/>
        <end position="488"/>
    </location>
</feature>
<evidence type="ECO:0000256" key="2">
    <source>
        <dbReference type="ARBA" id="ARBA00022746"/>
    </source>
</evidence>
<evidence type="ECO:0000256" key="8">
    <source>
        <dbReference type="ARBA" id="ARBA00042619"/>
    </source>
</evidence>
<dbReference type="InterPro" id="IPR014105">
    <property type="entry name" value="Carotenoid/retinoid_OxRdtase"/>
</dbReference>
<dbReference type="Pfam" id="PF01593">
    <property type="entry name" value="Amino_oxidase"/>
    <property type="match status" value="1"/>
</dbReference>
<gene>
    <name evidence="12" type="ORF">CR194_02460</name>
</gene>
<keyword evidence="13" id="KW-1185">Reference proteome</keyword>
<proteinExistence type="inferred from homology"/>
<reference evidence="12 13" key="1">
    <citation type="submission" date="2017-10" db="EMBL/GenBank/DDBJ databases">
        <title>Bacillus sp. nov., a halophilic bacterium isolated from a Keqin Lake.</title>
        <authorList>
            <person name="Wang H."/>
        </authorList>
    </citation>
    <scope>NUCLEOTIDE SEQUENCE [LARGE SCALE GENOMIC DNA]</scope>
    <source>
        <strain evidence="12 13">KQ-12</strain>
    </source>
</reference>
<dbReference type="AlphaFoldDB" id="A0A323TXR0"/>
<comment type="catalytic activity">
    <reaction evidence="9">
        <text>all-trans-4,4'-diaponeurosporene + 2 AH2 + 2 O2 = 4,4'-diaponeurosporenal + 2 A + 3 H2O</text>
        <dbReference type="Rhea" id="RHEA:56104"/>
        <dbReference type="ChEBI" id="CHEBI:13193"/>
        <dbReference type="ChEBI" id="CHEBI:15377"/>
        <dbReference type="ChEBI" id="CHEBI:15379"/>
        <dbReference type="ChEBI" id="CHEBI:17499"/>
        <dbReference type="ChEBI" id="CHEBI:62743"/>
        <dbReference type="ChEBI" id="CHEBI:79065"/>
    </reaction>
</comment>
<dbReference type="OrthoDB" id="9814556at2"/>
<evidence type="ECO:0000256" key="10">
    <source>
        <dbReference type="RuleBase" id="RU362075"/>
    </source>
</evidence>
<comment type="cofactor">
    <cofactor evidence="1">
        <name>FAD</name>
        <dbReference type="ChEBI" id="CHEBI:57692"/>
    </cofactor>
</comment>
<dbReference type="PANTHER" id="PTHR43734">
    <property type="entry name" value="PHYTOENE DESATURASE"/>
    <property type="match status" value="1"/>
</dbReference>
<comment type="caution">
    <text evidence="12">The sequence shown here is derived from an EMBL/GenBank/DDBJ whole genome shotgun (WGS) entry which is preliminary data.</text>
</comment>
<evidence type="ECO:0000313" key="13">
    <source>
        <dbReference type="Proteomes" id="UP000248214"/>
    </source>
</evidence>
<name>A0A323TXR0_9BACI</name>
<evidence type="ECO:0000256" key="6">
    <source>
        <dbReference type="ARBA" id="ARBA00039159"/>
    </source>
</evidence>
<keyword evidence="2 10" id="KW-0125">Carotenoid biosynthesis</keyword>
<evidence type="ECO:0000256" key="9">
    <source>
        <dbReference type="ARBA" id="ARBA00048532"/>
    </source>
</evidence>
<dbReference type="InterPro" id="IPR002937">
    <property type="entry name" value="Amino_oxidase"/>
</dbReference>
<dbReference type="GO" id="GO:0016491">
    <property type="term" value="F:oxidoreductase activity"/>
    <property type="evidence" value="ECO:0007669"/>
    <property type="project" value="UniProtKB-KW"/>
</dbReference>
<sequence length="494" mass="55515">MKTQRTALVIGGGLAGLSAAIRLQFAGIQTTLLEKNHEVGGKLHEVTLGTHRFDFGPNTITMPHVFQSVLEKVHENPDDYFEFIKLETHTKNVFSDGSHLFFSSNQQLMTEELARLDPQSAKKYAAYLKEVKKLYHLSNKHFLHRTFSSWKDYLSLPLAKAMASARPLQSLDQFHRSFFKDERIIRAFNRYATYIGSSPYTAPATFGLIGHLEMGDGVYYTKGGNHQIALGFKKAAKKLGVRIVCNEEVVKGYSSNNKLDSVETKSGGHYKADVFVLNGDLLTQYPRLIQESDRPSMSNKKVNQFEPSISAFVTLAASSKRHDLHHHHVFFGDDPREEFQDIFQYGTYGKDPTIYVCTSSKTDPSMSPDGDNLFILVNAPPLKKEVQRSMDLKSMEQKLYQQLDKKGLSIQSNIVASKIVDPQMMQDHYYAFRGALYGVASNKRKDTFLRPFNRSQDLGNLYFAGGSTHPGGGSPMVVLSGQNVAEKIVQAYKQ</sequence>
<dbReference type="PANTHER" id="PTHR43734:SF7">
    <property type="entry name" value="4,4'-DIAPONEUROSPORENE OXYGENASE"/>
    <property type="match status" value="1"/>
</dbReference>
<dbReference type="NCBIfam" id="TIGR02734">
    <property type="entry name" value="crtI_fam"/>
    <property type="match status" value="1"/>
</dbReference>
<comment type="similarity">
    <text evidence="5">Belongs to the carotenoid/retinoid oxidoreductase family. CrtP subfamily.</text>
</comment>
<comment type="pathway">
    <text evidence="4">Carotenoid biosynthesis; staphyloxanthin biosynthesis; staphyloxanthin from farnesyl diphosphate: step 3/5.</text>
</comment>
<keyword evidence="3 10" id="KW-0560">Oxidoreductase</keyword>
<accession>A0A323TXR0</accession>
<dbReference type="EMBL" id="PDOD01000001">
    <property type="protein sequence ID" value="PYZ94415.1"/>
    <property type="molecule type" value="Genomic_DNA"/>
</dbReference>
<evidence type="ECO:0000256" key="1">
    <source>
        <dbReference type="ARBA" id="ARBA00001974"/>
    </source>
</evidence>
<dbReference type="GO" id="GO:0016117">
    <property type="term" value="P:carotenoid biosynthetic process"/>
    <property type="evidence" value="ECO:0007669"/>
    <property type="project" value="UniProtKB-KW"/>
</dbReference>
<dbReference type="Gene3D" id="3.50.50.60">
    <property type="entry name" value="FAD/NAD(P)-binding domain"/>
    <property type="match status" value="2"/>
</dbReference>
<evidence type="ECO:0000256" key="5">
    <source>
        <dbReference type="ARBA" id="ARBA00038194"/>
    </source>
</evidence>
<evidence type="ECO:0000313" key="12">
    <source>
        <dbReference type="EMBL" id="PYZ94415.1"/>
    </source>
</evidence>
<dbReference type="Proteomes" id="UP000248214">
    <property type="component" value="Unassembled WGS sequence"/>
</dbReference>
<protein>
    <recommendedName>
        <fullName evidence="6">4,4'-diaponeurosporene oxygenase</fullName>
    </recommendedName>
    <alternativeName>
        <fullName evidence="7">4,4'-diaponeurosporene oxidase</fullName>
    </alternativeName>
    <alternativeName>
        <fullName evidence="8">Carotenoid oxidase</fullName>
    </alternativeName>
</protein>
<organism evidence="12 13">
    <name type="scientific">Salipaludibacillus keqinensis</name>
    <dbReference type="NCBI Taxonomy" id="2045207"/>
    <lineage>
        <taxon>Bacteria</taxon>
        <taxon>Bacillati</taxon>
        <taxon>Bacillota</taxon>
        <taxon>Bacilli</taxon>
        <taxon>Bacillales</taxon>
        <taxon>Bacillaceae</taxon>
    </lineage>
</organism>
<dbReference type="RefSeq" id="WP_110608048.1">
    <property type="nucleotide sequence ID" value="NZ_PDOD01000001.1"/>
</dbReference>